<dbReference type="InterPro" id="IPR027359">
    <property type="entry name" value="Volt_channel_dom_sf"/>
</dbReference>
<dbReference type="Proteomes" id="UP000601435">
    <property type="component" value="Unassembled WGS sequence"/>
</dbReference>
<keyword evidence="7" id="KW-1185">Reference proteome</keyword>
<evidence type="ECO:0000256" key="5">
    <source>
        <dbReference type="SAM" id="Phobius"/>
    </source>
</evidence>
<dbReference type="OrthoDB" id="446839at2759"/>
<gene>
    <name evidence="6" type="primary">CACNA1A</name>
    <name evidence="6" type="ORF">SNEC2469_LOCUS25359</name>
</gene>
<protein>
    <submittedName>
        <fullName evidence="6">CACNA1A protein</fullName>
    </submittedName>
</protein>
<evidence type="ECO:0000313" key="6">
    <source>
        <dbReference type="EMBL" id="CAE7839132.1"/>
    </source>
</evidence>
<accession>A0A812ZUC5</accession>
<dbReference type="GO" id="GO:0016020">
    <property type="term" value="C:membrane"/>
    <property type="evidence" value="ECO:0007669"/>
    <property type="project" value="UniProtKB-SubCell"/>
</dbReference>
<keyword evidence="4 5" id="KW-0472">Membrane</keyword>
<dbReference type="Gene3D" id="1.20.120.350">
    <property type="entry name" value="Voltage-gated potassium channels. Chain C"/>
    <property type="match status" value="1"/>
</dbReference>
<organism evidence="6 7">
    <name type="scientific">Symbiodinium necroappetens</name>
    <dbReference type="NCBI Taxonomy" id="1628268"/>
    <lineage>
        <taxon>Eukaryota</taxon>
        <taxon>Sar</taxon>
        <taxon>Alveolata</taxon>
        <taxon>Dinophyceae</taxon>
        <taxon>Suessiales</taxon>
        <taxon>Symbiodiniaceae</taxon>
        <taxon>Symbiodinium</taxon>
    </lineage>
</organism>
<proteinExistence type="predicted"/>
<comment type="caution">
    <text evidence="6">The sequence shown here is derived from an EMBL/GenBank/DDBJ whole genome shotgun (WGS) entry which is preliminary data.</text>
</comment>
<keyword evidence="2 5" id="KW-0812">Transmembrane</keyword>
<keyword evidence="3 5" id="KW-1133">Transmembrane helix</keyword>
<evidence type="ECO:0000313" key="7">
    <source>
        <dbReference type="Proteomes" id="UP000601435"/>
    </source>
</evidence>
<reference evidence="6" key="1">
    <citation type="submission" date="2021-02" db="EMBL/GenBank/DDBJ databases">
        <authorList>
            <person name="Dougan E. K."/>
            <person name="Rhodes N."/>
            <person name="Thang M."/>
            <person name="Chan C."/>
        </authorList>
    </citation>
    <scope>NUCLEOTIDE SEQUENCE</scope>
</reference>
<evidence type="ECO:0000256" key="4">
    <source>
        <dbReference type="ARBA" id="ARBA00023136"/>
    </source>
</evidence>
<dbReference type="AlphaFoldDB" id="A0A812ZUC5"/>
<feature type="transmembrane region" description="Helical" evidence="5">
    <location>
        <begin position="89"/>
        <end position="109"/>
    </location>
</feature>
<dbReference type="EMBL" id="CAJNJA010049920">
    <property type="protein sequence ID" value="CAE7839132.1"/>
    <property type="molecule type" value="Genomic_DNA"/>
</dbReference>
<evidence type="ECO:0000256" key="2">
    <source>
        <dbReference type="ARBA" id="ARBA00022692"/>
    </source>
</evidence>
<evidence type="ECO:0000256" key="3">
    <source>
        <dbReference type="ARBA" id="ARBA00022989"/>
    </source>
</evidence>
<sequence>MQDASGQPEQGKMRRARSRADVNVEGELDLRGFLCLRSDPDLLDEAPDDLVVTLAALRRALEEESDQHMFETNKAKFNQRQRQAYLTEGLDVGIVLVIAVNAIVIGIGADNPQHIMTWEILEVVFFLIYLAECIVKNLWWGIKIYF</sequence>
<feature type="transmembrane region" description="Helical" evidence="5">
    <location>
        <begin position="115"/>
        <end position="135"/>
    </location>
</feature>
<comment type="subcellular location">
    <subcellularLocation>
        <location evidence="1">Membrane</location>
        <topology evidence="1">Multi-pass membrane protein</topology>
    </subcellularLocation>
</comment>
<evidence type="ECO:0000256" key="1">
    <source>
        <dbReference type="ARBA" id="ARBA00004141"/>
    </source>
</evidence>
<feature type="non-terminal residue" evidence="6">
    <location>
        <position position="146"/>
    </location>
</feature>
<name>A0A812ZUC5_9DINO</name>